<evidence type="ECO:0000313" key="1">
    <source>
        <dbReference type="EMBL" id="CAL6051136.1"/>
    </source>
</evidence>
<gene>
    <name evidence="1" type="ORF">HINF_LOCUS44223</name>
</gene>
<reference evidence="1 2" key="1">
    <citation type="submission" date="2024-07" db="EMBL/GenBank/DDBJ databases">
        <authorList>
            <person name="Akdeniz Z."/>
        </authorList>
    </citation>
    <scope>NUCLEOTIDE SEQUENCE [LARGE SCALE GENOMIC DNA]</scope>
</reference>
<proteinExistence type="predicted"/>
<organism evidence="1 2">
    <name type="scientific">Hexamita inflata</name>
    <dbReference type="NCBI Taxonomy" id="28002"/>
    <lineage>
        <taxon>Eukaryota</taxon>
        <taxon>Metamonada</taxon>
        <taxon>Diplomonadida</taxon>
        <taxon>Hexamitidae</taxon>
        <taxon>Hexamitinae</taxon>
        <taxon>Hexamita</taxon>
    </lineage>
</organism>
<dbReference type="EMBL" id="CAXDID020000187">
    <property type="protein sequence ID" value="CAL6051136.1"/>
    <property type="molecule type" value="Genomic_DNA"/>
</dbReference>
<dbReference type="Proteomes" id="UP001642409">
    <property type="component" value="Unassembled WGS sequence"/>
</dbReference>
<evidence type="ECO:0000313" key="2">
    <source>
        <dbReference type="Proteomes" id="UP001642409"/>
    </source>
</evidence>
<sequence>MNYIYLKDAISHLEVKNKQATCIFQNFINQNKHYQEQNESIISEGNTYNQKSIETSFTCQLKNEFQNPDFKNMFQALDISVYSPSSLVYDVTSPILRACPPLRNAFTCEYELDIDISELQAPLQPSDFL</sequence>
<keyword evidence="2" id="KW-1185">Reference proteome</keyword>
<name>A0ABP1K122_9EUKA</name>
<protein>
    <submittedName>
        <fullName evidence="1">Hypothetical_protein</fullName>
    </submittedName>
</protein>
<accession>A0ABP1K122</accession>
<comment type="caution">
    <text evidence="1">The sequence shown here is derived from an EMBL/GenBank/DDBJ whole genome shotgun (WGS) entry which is preliminary data.</text>
</comment>